<dbReference type="InterPro" id="IPR006631">
    <property type="entry name" value="DM4_12"/>
</dbReference>
<sequence>MLRCVCFLVISFVGAQEMTGMSRIFKPPLGSTSVEFIPKFQVVTDDGPVSVSTGIAFPLELALKAVEPEPENLPYSPFFFNKGRDGRKGFTASLERMGVPAKRCLLRAICEVEKYPQDANESLLGEMVSLVLRVPMNDSPKMELYNEAGKAGRTGDCSAYYDCFVSVFKMISETPAKTK</sequence>
<dbReference type="SMART" id="SM00718">
    <property type="entry name" value="DM4_12"/>
    <property type="match status" value="1"/>
</dbReference>
<proteinExistence type="predicted"/>
<dbReference type="PANTHER" id="PTHR21398:SF6">
    <property type="entry name" value="AGAP007094-PA"/>
    <property type="match status" value="1"/>
</dbReference>
<gene>
    <name evidence="3" type="primary">LOC114828243</name>
</gene>
<keyword evidence="1" id="KW-0732">Signal</keyword>
<organism evidence="2 3">
    <name type="scientific">Galendromus occidentalis</name>
    <name type="common">western predatory mite</name>
    <dbReference type="NCBI Taxonomy" id="34638"/>
    <lineage>
        <taxon>Eukaryota</taxon>
        <taxon>Metazoa</taxon>
        <taxon>Ecdysozoa</taxon>
        <taxon>Arthropoda</taxon>
        <taxon>Chelicerata</taxon>
        <taxon>Arachnida</taxon>
        <taxon>Acari</taxon>
        <taxon>Parasitiformes</taxon>
        <taxon>Mesostigmata</taxon>
        <taxon>Gamasina</taxon>
        <taxon>Phytoseioidea</taxon>
        <taxon>Phytoseiidae</taxon>
        <taxon>Typhlodrominae</taxon>
        <taxon>Galendromus</taxon>
    </lineage>
</organism>
<feature type="signal peptide" evidence="1">
    <location>
        <begin position="1"/>
        <end position="15"/>
    </location>
</feature>
<name>A0AAJ7SGJ7_9ACAR</name>
<evidence type="ECO:0000313" key="3">
    <source>
        <dbReference type="RefSeq" id="XP_028967377.1"/>
    </source>
</evidence>
<reference evidence="3" key="1">
    <citation type="submission" date="2025-08" db="UniProtKB">
        <authorList>
            <consortium name="RefSeq"/>
        </authorList>
    </citation>
    <scope>IDENTIFICATION</scope>
</reference>
<dbReference type="RefSeq" id="XP_028967377.1">
    <property type="nucleotide sequence ID" value="XM_029111544.1"/>
</dbReference>
<dbReference type="Pfam" id="PF07841">
    <property type="entry name" value="DM4_12"/>
    <property type="match status" value="1"/>
</dbReference>
<dbReference type="KEGG" id="goe:114828243"/>
<dbReference type="Proteomes" id="UP000694867">
    <property type="component" value="Unplaced"/>
</dbReference>
<dbReference type="AlphaFoldDB" id="A0AAJ7SGJ7"/>
<dbReference type="GeneID" id="114828243"/>
<dbReference type="PANTHER" id="PTHR21398">
    <property type="entry name" value="AGAP007094-PA"/>
    <property type="match status" value="1"/>
</dbReference>
<feature type="chain" id="PRO_5042573702" evidence="1">
    <location>
        <begin position="16"/>
        <end position="179"/>
    </location>
</feature>
<evidence type="ECO:0000313" key="2">
    <source>
        <dbReference type="Proteomes" id="UP000694867"/>
    </source>
</evidence>
<protein>
    <submittedName>
        <fullName evidence="3">Uncharacterized protein LOC114828243</fullName>
    </submittedName>
</protein>
<keyword evidence="2" id="KW-1185">Reference proteome</keyword>
<evidence type="ECO:0000256" key="1">
    <source>
        <dbReference type="SAM" id="SignalP"/>
    </source>
</evidence>
<accession>A0AAJ7SGJ7</accession>